<evidence type="ECO:0000256" key="1">
    <source>
        <dbReference type="ARBA" id="ARBA00004651"/>
    </source>
</evidence>
<keyword evidence="8" id="KW-1185">Reference proteome</keyword>
<dbReference type="GO" id="GO:0005886">
    <property type="term" value="C:plasma membrane"/>
    <property type="evidence" value="ECO:0007669"/>
    <property type="project" value="UniProtKB-SubCell"/>
</dbReference>
<comment type="subcellular location">
    <subcellularLocation>
        <location evidence="1">Cell membrane</location>
        <topology evidence="1">Multi-pass membrane protein</topology>
    </subcellularLocation>
</comment>
<dbReference type="EMBL" id="MSCN01000001">
    <property type="protein sequence ID" value="PQJ77761.1"/>
    <property type="molecule type" value="Genomic_DNA"/>
</dbReference>
<comment type="caution">
    <text evidence="7">The sequence shown here is derived from an EMBL/GenBank/DDBJ whole genome shotgun (WGS) entry which is preliminary data.</text>
</comment>
<feature type="transmembrane region" description="Helical" evidence="6">
    <location>
        <begin position="304"/>
        <end position="326"/>
    </location>
</feature>
<dbReference type="PANTHER" id="PTHR30250:SF28">
    <property type="entry name" value="POLYSACCHARIDE BIOSYNTHESIS PROTEIN"/>
    <property type="match status" value="1"/>
</dbReference>
<keyword evidence="3 6" id="KW-0812">Transmembrane</keyword>
<evidence type="ECO:0000313" key="7">
    <source>
        <dbReference type="EMBL" id="PQJ77761.1"/>
    </source>
</evidence>
<dbReference type="Pfam" id="PF13440">
    <property type="entry name" value="Polysacc_synt_3"/>
    <property type="match status" value="1"/>
</dbReference>
<evidence type="ECO:0000256" key="3">
    <source>
        <dbReference type="ARBA" id="ARBA00022692"/>
    </source>
</evidence>
<feature type="transmembrane region" description="Helical" evidence="6">
    <location>
        <begin position="46"/>
        <end position="71"/>
    </location>
</feature>
<dbReference type="RefSeq" id="WP_105014341.1">
    <property type="nucleotide sequence ID" value="NZ_MSCN01000001.1"/>
</dbReference>
<keyword evidence="2" id="KW-1003">Cell membrane</keyword>
<keyword evidence="5 6" id="KW-0472">Membrane</keyword>
<dbReference type="OrthoDB" id="109075at2"/>
<accession>A0A2S7WKC7</accession>
<evidence type="ECO:0008006" key="9">
    <source>
        <dbReference type="Google" id="ProtNLM"/>
    </source>
</evidence>
<name>A0A2S7WKC7_9FLAO</name>
<evidence type="ECO:0000256" key="2">
    <source>
        <dbReference type="ARBA" id="ARBA00022475"/>
    </source>
</evidence>
<feature type="transmembrane region" description="Helical" evidence="6">
    <location>
        <begin position="346"/>
        <end position="367"/>
    </location>
</feature>
<sequence length="439" mass="48688">MKNQFIGLINRPFVRNVFTVFTGTAVAQVIVVGSSPIITRLYEPEVLGVLGVFLAITGIIQSVGSLTYSSAIVLPKKDGDAKAIVLLSFMISGIISLLVALIFIFLKSQIVSLFQIKEIDSYVLLIPLFVFFGVCAIIADQWLTRKEQFRKITKIMVINTSMVQVAKIGAGLNSPTALFLVYIATFGRVLHATSLSCSQFIWSKKRFNSIKNANWFSISLVNKMAKKYSDFPLYKAPQSFVGNISGKLPILLLTGFFGPVVVGFYALGSRVITLPSSIIAKSFSNVFYPKIAKNFNRGEDIRKLLLKATAALAAIGIIPYAIIIIWGPWLFGFIFGEDWFIAGTYARWLSIMSYFSFIGGACWRVITVIRIQRFALVFSVITVLLSAATLNMTAIYFNDDLLTIASFCVINAILLIFKMFWVLRKAKPSISIPNDSMIQ</sequence>
<protein>
    <recommendedName>
        <fullName evidence="9">Polysaccharide biosynthesis protein</fullName>
    </recommendedName>
</protein>
<evidence type="ECO:0000256" key="4">
    <source>
        <dbReference type="ARBA" id="ARBA00022989"/>
    </source>
</evidence>
<evidence type="ECO:0000256" key="5">
    <source>
        <dbReference type="ARBA" id="ARBA00023136"/>
    </source>
</evidence>
<reference evidence="7 8" key="1">
    <citation type="submission" date="2016-12" db="EMBL/GenBank/DDBJ databases">
        <title>Trade-off between light-utilization and light-protection in marine flavobacteria.</title>
        <authorList>
            <person name="Kumagai Y."/>
            <person name="Yoshizawa S."/>
            <person name="Kogure K."/>
            <person name="Iwasaki W."/>
        </authorList>
    </citation>
    <scope>NUCLEOTIDE SEQUENCE [LARGE SCALE GENOMIC DNA]</scope>
    <source>
        <strain evidence="7 8">NBRC 108759</strain>
    </source>
</reference>
<gene>
    <name evidence="7" type="ORF">BTO18_00530</name>
</gene>
<dbReference type="Proteomes" id="UP000238882">
    <property type="component" value="Unassembled WGS sequence"/>
</dbReference>
<feature type="transmembrane region" description="Helical" evidence="6">
    <location>
        <begin position="12"/>
        <end position="34"/>
    </location>
</feature>
<feature type="transmembrane region" description="Helical" evidence="6">
    <location>
        <begin position="121"/>
        <end position="143"/>
    </location>
</feature>
<keyword evidence="4 6" id="KW-1133">Transmembrane helix</keyword>
<feature type="transmembrane region" description="Helical" evidence="6">
    <location>
        <begin position="248"/>
        <end position="266"/>
    </location>
</feature>
<dbReference type="PANTHER" id="PTHR30250">
    <property type="entry name" value="PST FAMILY PREDICTED COLANIC ACID TRANSPORTER"/>
    <property type="match status" value="1"/>
</dbReference>
<organism evidence="7 8">
    <name type="scientific">Polaribacter porphyrae</name>
    <dbReference type="NCBI Taxonomy" id="1137780"/>
    <lineage>
        <taxon>Bacteria</taxon>
        <taxon>Pseudomonadati</taxon>
        <taxon>Bacteroidota</taxon>
        <taxon>Flavobacteriia</taxon>
        <taxon>Flavobacteriales</taxon>
        <taxon>Flavobacteriaceae</taxon>
    </lineage>
</organism>
<feature type="transmembrane region" description="Helical" evidence="6">
    <location>
        <begin position="83"/>
        <end position="106"/>
    </location>
</feature>
<feature type="transmembrane region" description="Helical" evidence="6">
    <location>
        <begin position="374"/>
        <end position="397"/>
    </location>
</feature>
<dbReference type="AlphaFoldDB" id="A0A2S7WKC7"/>
<evidence type="ECO:0000313" key="8">
    <source>
        <dbReference type="Proteomes" id="UP000238882"/>
    </source>
</evidence>
<dbReference type="InterPro" id="IPR050833">
    <property type="entry name" value="Poly_Biosynth_Transport"/>
</dbReference>
<feature type="transmembrane region" description="Helical" evidence="6">
    <location>
        <begin position="403"/>
        <end position="423"/>
    </location>
</feature>
<evidence type="ECO:0000256" key="6">
    <source>
        <dbReference type="SAM" id="Phobius"/>
    </source>
</evidence>
<proteinExistence type="predicted"/>